<dbReference type="Proteomes" id="UP000821866">
    <property type="component" value="Chromosome 7"/>
</dbReference>
<evidence type="ECO:0000256" key="1">
    <source>
        <dbReference type="SAM" id="MobiDB-lite"/>
    </source>
</evidence>
<gene>
    <name evidence="2" type="ORF">HPB51_005376</name>
</gene>
<accession>A0A9J6DFU2</accession>
<proteinExistence type="predicted"/>
<reference evidence="2" key="1">
    <citation type="journal article" date="2020" name="Cell">
        <title>Large-Scale Comparative Analyses of Tick Genomes Elucidate Their Genetic Diversity and Vector Capacities.</title>
        <authorList>
            <consortium name="Tick Genome and Microbiome Consortium (TIGMIC)"/>
            <person name="Jia N."/>
            <person name="Wang J."/>
            <person name="Shi W."/>
            <person name="Du L."/>
            <person name="Sun Y."/>
            <person name="Zhan W."/>
            <person name="Jiang J.F."/>
            <person name="Wang Q."/>
            <person name="Zhang B."/>
            <person name="Ji P."/>
            <person name="Bell-Sakyi L."/>
            <person name="Cui X.M."/>
            <person name="Yuan T.T."/>
            <person name="Jiang B.G."/>
            <person name="Yang W.F."/>
            <person name="Lam T.T."/>
            <person name="Chang Q.C."/>
            <person name="Ding S.J."/>
            <person name="Wang X.J."/>
            <person name="Zhu J.G."/>
            <person name="Ruan X.D."/>
            <person name="Zhao L."/>
            <person name="Wei J.T."/>
            <person name="Ye R.Z."/>
            <person name="Que T.C."/>
            <person name="Du C.H."/>
            <person name="Zhou Y.H."/>
            <person name="Cheng J.X."/>
            <person name="Dai P.F."/>
            <person name="Guo W.B."/>
            <person name="Han X.H."/>
            <person name="Huang E.J."/>
            <person name="Li L.F."/>
            <person name="Wei W."/>
            <person name="Gao Y.C."/>
            <person name="Liu J.Z."/>
            <person name="Shao H.Z."/>
            <person name="Wang X."/>
            <person name="Wang C.C."/>
            <person name="Yang T.C."/>
            <person name="Huo Q.B."/>
            <person name="Li W."/>
            <person name="Chen H.Y."/>
            <person name="Chen S.E."/>
            <person name="Zhou L.G."/>
            <person name="Ni X.B."/>
            <person name="Tian J.H."/>
            <person name="Sheng Y."/>
            <person name="Liu T."/>
            <person name="Pan Y.S."/>
            <person name="Xia L.Y."/>
            <person name="Li J."/>
            <person name="Zhao F."/>
            <person name="Cao W.C."/>
        </authorList>
    </citation>
    <scope>NUCLEOTIDE SEQUENCE</scope>
    <source>
        <strain evidence="2">Rmic-2018</strain>
    </source>
</reference>
<dbReference type="AlphaFoldDB" id="A0A9J6DFU2"/>
<keyword evidence="3" id="KW-1185">Reference proteome</keyword>
<name>A0A9J6DFU2_RHIMP</name>
<feature type="compositionally biased region" description="Basic residues" evidence="1">
    <location>
        <begin position="85"/>
        <end position="94"/>
    </location>
</feature>
<comment type="caution">
    <text evidence="2">The sequence shown here is derived from an EMBL/GenBank/DDBJ whole genome shotgun (WGS) entry which is preliminary data.</text>
</comment>
<evidence type="ECO:0000313" key="3">
    <source>
        <dbReference type="Proteomes" id="UP000821866"/>
    </source>
</evidence>
<protein>
    <submittedName>
        <fullName evidence="2">Uncharacterized protein</fullName>
    </submittedName>
</protein>
<organism evidence="2 3">
    <name type="scientific">Rhipicephalus microplus</name>
    <name type="common">Cattle tick</name>
    <name type="synonym">Boophilus microplus</name>
    <dbReference type="NCBI Taxonomy" id="6941"/>
    <lineage>
        <taxon>Eukaryota</taxon>
        <taxon>Metazoa</taxon>
        <taxon>Ecdysozoa</taxon>
        <taxon>Arthropoda</taxon>
        <taxon>Chelicerata</taxon>
        <taxon>Arachnida</taxon>
        <taxon>Acari</taxon>
        <taxon>Parasitiformes</taxon>
        <taxon>Ixodida</taxon>
        <taxon>Ixodoidea</taxon>
        <taxon>Ixodidae</taxon>
        <taxon>Rhipicephalinae</taxon>
        <taxon>Rhipicephalus</taxon>
        <taxon>Boophilus</taxon>
    </lineage>
</organism>
<dbReference type="EMBL" id="JABSTU010000009">
    <property type="protein sequence ID" value="KAH8020851.1"/>
    <property type="molecule type" value="Genomic_DNA"/>
</dbReference>
<evidence type="ECO:0000313" key="2">
    <source>
        <dbReference type="EMBL" id="KAH8020851.1"/>
    </source>
</evidence>
<sequence length="169" mass="19488">MTRRTQPSCPPTNHPVHISYFRYAGNGVQDTSHRRAAAVGPKEPSFTEPRMLYVWPHRACGIISWPQSQPQARQYQSRPLPTLKGPRRRHRRTDRSRCLPGAKLRRCFAPLLRNLQPWTEHQCGVSWAIRYYRSVAIPVGALNLQLNTEAGSKFLSSVPVFDDRPQTWF</sequence>
<reference evidence="2" key="2">
    <citation type="submission" date="2021-09" db="EMBL/GenBank/DDBJ databases">
        <authorList>
            <person name="Jia N."/>
            <person name="Wang J."/>
            <person name="Shi W."/>
            <person name="Du L."/>
            <person name="Sun Y."/>
            <person name="Zhan W."/>
            <person name="Jiang J."/>
            <person name="Wang Q."/>
            <person name="Zhang B."/>
            <person name="Ji P."/>
            <person name="Sakyi L.B."/>
            <person name="Cui X."/>
            <person name="Yuan T."/>
            <person name="Jiang B."/>
            <person name="Yang W."/>
            <person name="Lam T.T.-Y."/>
            <person name="Chang Q."/>
            <person name="Ding S."/>
            <person name="Wang X."/>
            <person name="Zhu J."/>
            <person name="Ruan X."/>
            <person name="Zhao L."/>
            <person name="Wei J."/>
            <person name="Que T."/>
            <person name="Du C."/>
            <person name="Cheng J."/>
            <person name="Dai P."/>
            <person name="Han X."/>
            <person name="Huang E."/>
            <person name="Gao Y."/>
            <person name="Liu J."/>
            <person name="Shao H."/>
            <person name="Ye R."/>
            <person name="Li L."/>
            <person name="Wei W."/>
            <person name="Wang X."/>
            <person name="Wang C."/>
            <person name="Huo Q."/>
            <person name="Li W."/>
            <person name="Guo W."/>
            <person name="Chen H."/>
            <person name="Chen S."/>
            <person name="Zhou L."/>
            <person name="Zhou L."/>
            <person name="Ni X."/>
            <person name="Tian J."/>
            <person name="Zhou Y."/>
            <person name="Sheng Y."/>
            <person name="Liu T."/>
            <person name="Pan Y."/>
            <person name="Xia L."/>
            <person name="Li J."/>
            <person name="Zhao F."/>
            <person name="Cao W."/>
        </authorList>
    </citation>
    <scope>NUCLEOTIDE SEQUENCE</scope>
    <source>
        <strain evidence="2">Rmic-2018</strain>
        <tissue evidence="2">Larvae</tissue>
    </source>
</reference>
<feature type="compositionally biased region" description="Polar residues" evidence="1">
    <location>
        <begin position="69"/>
        <end position="79"/>
    </location>
</feature>
<feature type="region of interest" description="Disordered" evidence="1">
    <location>
        <begin position="69"/>
        <end position="96"/>
    </location>
</feature>